<protein>
    <submittedName>
        <fullName evidence="1">26633_t:CDS:1</fullName>
    </submittedName>
</protein>
<name>A0ABN7WRB9_GIGMA</name>
<dbReference type="Proteomes" id="UP000789901">
    <property type="component" value="Unassembled WGS sequence"/>
</dbReference>
<reference evidence="1 2" key="1">
    <citation type="submission" date="2021-06" db="EMBL/GenBank/DDBJ databases">
        <authorList>
            <person name="Kallberg Y."/>
            <person name="Tangrot J."/>
            <person name="Rosling A."/>
        </authorList>
    </citation>
    <scope>NUCLEOTIDE SEQUENCE [LARGE SCALE GENOMIC DNA]</scope>
    <source>
        <strain evidence="1 2">120-4 pot B 10/14</strain>
    </source>
</reference>
<gene>
    <name evidence="1" type="ORF">GMARGA_LOCUS34192</name>
</gene>
<evidence type="ECO:0000313" key="1">
    <source>
        <dbReference type="EMBL" id="CAG8838868.1"/>
    </source>
</evidence>
<sequence>LTILELINSKLNFKAVKALKKLDIFYINQLILQDGTTLAIWGQLKLIKNATGKGRKPNLFRHLKSITFQDVDTRKIKDDLNTFANLKGLAIPNLQKLSNDNRVKDWVIAKKIDSEPTLDRIVKKNSNSVLIEHWKELDHITPSQSKLKKCKKCSCSVDPLQEFCTIRLSKKRILGALSKGTLEPITKITKVKSNLWQGVQFKQ</sequence>
<organism evidence="1 2">
    <name type="scientific">Gigaspora margarita</name>
    <dbReference type="NCBI Taxonomy" id="4874"/>
    <lineage>
        <taxon>Eukaryota</taxon>
        <taxon>Fungi</taxon>
        <taxon>Fungi incertae sedis</taxon>
        <taxon>Mucoromycota</taxon>
        <taxon>Glomeromycotina</taxon>
        <taxon>Glomeromycetes</taxon>
        <taxon>Diversisporales</taxon>
        <taxon>Gigasporaceae</taxon>
        <taxon>Gigaspora</taxon>
    </lineage>
</organism>
<proteinExistence type="predicted"/>
<feature type="non-terminal residue" evidence="1">
    <location>
        <position position="1"/>
    </location>
</feature>
<evidence type="ECO:0000313" key="2">
    <source>
        <dbReference type="Proteomes" id="UP000789901"/>
    </source>
</evidence>
<comment type="caution">
    <text evidence="1">The sequence shown here is derived from an EMBL/GenBank/DDBJ whole genome shotgun (WGS) entry which is preliminary data.</text>
</comment>
<keyword evidence="2" id="KW-1185">Reference proteome</keyword>
<dbReference type="EMBL" id="CAJVQB010059182">
    <property type="protein sequence ID" value="CAG8838868.1"/>
    <property type="molecule type" value="Genomic_DNA"/>
</dbReference>
<accession>A0ABN7WRB9</accession>